<name>A0A135T327_9PEZI</name>
<evidence type="ECO:0000313" key="1">
    <source>
        <dbReference type="EMBL" id="KXH42568.1"/>
    </source>
</evidence>
<comment type="caution">
    <text evidence="1">The sequence shown here is derived from an EMBL/GenBank/DDBJ whole genome shotgun (WGS) entry which is preliminary data.</text>
</comment>
<accession>A0A135T327</accession>
<reference evidence="1 2" key="1">
    <citation type="submission" date="2014-02" db="EMBL/GenBank/DDBJ databases">
        <title>The genome sequence of Colletotrichum nymphaeae SA-01.</title>
        <authorList>
            <person name="Baroncelli R."/>
            <person name="Thon M.R."/>
        </authorList>
    </citation>
    <scope>NUCLEOTIDE SEQUENCE [LARGE SCALE GENOMIC DNA]</scope>
    <source>
        <strain evidence="1 2">SA-01</strain>
    </source>
</reference>
<dbReference type="EMBL" id="JEMN01001249">
    <property type="protein sequence ID" value="KXH42568.1"/>
    <property type="molecule type" value="Genomic_DNA"/>
</dbReference>
<evidence type="ECO:0000313" key="2">
    <source>
        <dbReference type="Proteomes" id="UP000070054"/>
    </source>
</evidence>
<dbReference type="AlphaFoldDB" id="A0A135T327"/>
<sequence length="218" mass="23325">MEELLRTAACVLDDPGSQFPQSGEGEREVVAWCRCKCSGAQATYLTAKPDQKSGRTNQTPLAMALCKLPGPVRLSLCPGAGEVVVLLVLSTAVLCPVSWSWAGEVPVRWAGQGWLGLAGSVTRKVTGLNCEHRPRVTSPYTDTAGLLAGGRQTGSGGWLTVDRAFLPLVFSDRGPCQSKWILEDRMTAVVQQLGALQPRHAVIGCFLRALLLLVLSLK</sequence>
<organism evidence="1 2">
    <name type="scientific">Colletotrichum nymphaeae SA-01</name>
    <dbReference type="NCBI Taxonomy" id="1460502"/>
    <lineage>
        <taxon>Eukaryota</taxon>
        <taxon>Fungi</taxon>
        <taxon>Dikarya</taxon>
        <taxon>Ascomycota</taxon>
        <taxon>Pezizomycotina</taxon>
        <taxon>Sordariomycetes</taxon>
        <taxon>Hypocreomycetidae</taxon>
        <taxon>Glomerellales</taxon>
        <taxon>Glomerellaceae</taxon>
        <taxon>Colletotrichum</taxon>
        <taxon>Colletotrichum acutatum species complex</taxon>
    </lineage>
</organism>
<protein>
    <submittedName>
        <fullName evidence="1">Uncharacterized protein</fullName>
    </submittedName>
</protein>
<proteinExistence type="predicted"/>
<dbReference type="Proteomes" id="UP000070054">
    <property type="component" value="Unassembled WGS sequence"/>
</dbReference>
<keyword evidence="2" id="KW-1185">Reference proteome</keyword>
<gene>
    <name evidence="1" type="ORF">CNYM01_09486</name>
</gene>